<evidence type="ECO:0000313" key="2">
    <source>
        <dbReference type="EMBL" id="KAK9883754.1"/>
    </source>
</evidence>
<gene>
    <name evidence="2" type="ORF">WA026_001942</name>
</gene>
<dbReference type="Proteomes" id="UP001431783">
    <property type="component" value="Unassembled WGS sequence"/>
</dbReference>
<dbReference type="AlphaFoldDB" id="A0AAW1UVZ6"/>
<proteinExistence type="predicted"/>
<name>A0AAW1UVZ6_9CUCU</name>
<dbReference type="EMBL" id="JARQZJ010000091">
    <property type="protein sequence ID" value="KAK9883754.1"/>
    <property type="molecule type" value="Genomic_DNA"/>
</dbReference>
<protein>
    <submittedName>
        <fullName evidence="2">Uncharacterized protein</fullName>
    </submittedName>
</protein>
<feature type="region of interest" description="Disordered" evidence="1">
    <location>
        <begin position="1"/>
        <end position="76"/>
    </location>
</feature>
<feature type="compositionally biased region" description="Polar residues" evidence="1">
    <location>
        <begin position="67"/>
        <end position="76"/>
    </location>
</feature>
<organism evidence="2 3">
    <name type="scientific">Henosepilachna vigintioctopunctata</name>
    <dbReference type="NCBI Taxonomy" id="420089"/>
    <lineage>
        <taxon>Eukaryota</taxon>
        <taxon>Metazoa</taxon>
        <taxon>Ecdysozoa</taxon>
        <taxon>Arthropoda</taxon>
        <taxon>Hexapoda</taxon>
        <taxon>Insecta</taxon>
        <taxon>Pterygota</taxon>
        <taxon>Neoptera</taxon>
        <taxon>Endopterygota</taxon>
        <taxon>Coleoptera</taxon>
        <taxon>Polyphaga</taxon>
        <taxon>Cucujiformia</taxon>
        <taxon>Coccinelloidea</taxon>
        <taxon>Coccinellidae</taxon>
        <taxon>Epilachninae</taxon>
        <taxon>Epilachnini</taxon>
        <taxon>Henosepilachna</taxon>
    </lineage>
</organism>
<accession>A0AAW1UVZ6</accession>
<evidence type="ECO:0000256" key="1">
    <source>
        <dbReference type="SAM" id="MobiDB-lite"/>
    </source>
</evidence>
<reference evidence="2 3" key="1">
    <citation type="submission" date="2023-03" db="EMBL/GenBank/DDBJ databases">
        <title>Genome insight into feeding habits of ladybird beetles.</title>
        <authorList>
            <person name="Li H.-S."/>
            <person name="Huang Y.-H."/>
            <person name="Pang H."/>
        </authorList>
    </citation>
    <scope>NUCLEOTIDE SEQUENCE [LARGE SCALE GENOMIC DNA]</scope>
    <source>
        <strain evidence="2">SYSU_2023b</strain>
        <tissue evidence="2">Whole body</tissue>
    </source>
</reference>
<sequence length="76" mass="8473">MSSSRIYSSVSEKRKRKRETEEKIKSYIKLVSSEEGSKSEESGLTKSIPELPDAAPNTSGYPDPEHPQQSTTKNQS</sequence>
<evidence type="ECO:0000313" key="3">
    <source>
        <dbReference type="Proteomes" id="UP001431783"/>
    </source>
</evidence>
<comment type="caution">
    <text evidence="2">The sequence shown here is derived from an EMBL/GenBank/DDBJ whole genome shotgun (WGS) entry which is preliminary data.</text>
</comment>
<keyword evidence="3" id="KW-1185">Reference proteome</keyword>